<evidence type="ECO:0000313" key="9">
    <source>
        <dbReference type="Proteomes" id="UP000603904"/>
    </source>
</evidence>
<dbReference type="PANTHER" id="PTHR43229">
    <property type="entry name" value="NODULATION PROTEIN J"/>
    <property type="match status" value="1"/>
</dbReference>
<feature type="transmembrane region" description="Helical" evidence="6">
    <location>
        <begin position="125"/>
        <end position="151"/>
    </location>
</feature>
<dbReference type="EMBL" id="BOOC01000033">
    <property type="protein sequence ID" value="GIH42868.1"/>
    <property type="molecule type" value="Genomic_DNA"/>
</dbReference>
<dbReference type="InterPro" id="IPR000412">
    <property type="entry name" value="ABC_2_transport"/>
</dbReference>
<evidence type="ECO:0000256" key="1">
    <source>
        <dbReference type="ARBA" id="ARBA00004141"/>
    </source>
</evidence>
<comment type="caution">
    <text evidence="8">The sequence shown here is derived from an EMBL/GenBank/DDBJ whole genome shotgun (WGS) entry which is preliminary data.</text>
</comment>
<feature type="transmembrane region" description="Helical" evidence="6">
    <location>
        <begin position="97"/>
        <end position="119"/>
    </location>
</feature>
<protein>
    <submittedName>
        <fullName evidence="8">ABC transporter</fullName>
    </submittedName>
</protein>
<dbReference type="PIRSF" id="PIRSF006648">
    <property type="entry name" value="DrrB"/>
    <property type="match status" value="1"/>
</dbReference>
<dbReference type="PANTHER" id="PTHR43229:SF3">
    <property type="entry name" value="ABC-TYPE MULTIDRUG TRANSPORT SYSTEM, PERMEASE COMPONENT"/>
    <property type="match status" value="1"/>
</dbReference>
<evidence type="ECO:0000256" key="4">
    <source>
        <dbReference type="ARBA" id="ARBA00023136"/>
    </source>
</evidence>
<dbReference type="RefSeq" id="WP_204060038.1">
    <property type="nucleotide sequence ID" value="NZ_BAAAGP010000022.1"/>
</dbReference>
<evidence type="ECO:0000313" key="8">
    <source>
        <dbReference type="EMBL" id="GIH42868.1"/>
    </source>
</evidence>
<proteinExistence type="predicted"/>
<keyword evidence="2 6" id="KW-0812">Transmembrane</keyword>
<evidence type="ECO:0000256" key="3">
    <source>
        <dbReference type="ARBA" id="ARBA00022989"/>
    </source>
</evidence>
<evidence type="ECO:0000259" key="7">
    <source>
        <dbReference type="Pfam" id="PF01061"/>
    </source>
</evidence>
<evidence type="ECO:0000256" key="2">
    <source>
        <dbReference type="ARBA" id="ARBA00022692"/>
    </source>
</evidence>
<dbReference type="InterPro" id="IPR013525">
    <property type="entry name" value="ABC2_TM"/>
</dbReference>
<accession>A0ABQ4G716</accession>
<feature type="transmembrane region" description="Helical" evidence="6">
    <location>
        <begin position="20"/>
        <end position="38"/>
    </location>
</feature>
<keyword evidence="3 6" id="KW-1133">Transmembrane helix</keyword>
<sequence>MNPAYLVFEIRRALRDPKFLLFELSLPVALFLLESHLFGRDDVGPAYLMGSLAAFGAFRAAFDTGARTAVERGAGWQRQLRLTPLTRGGYLAAKGAVGMLTALPPIAGVAAAAAVLSGVRLPAGGWAAAVLGLWAGAVPFALLGLLVGQLATPQNVQAYQGGLLLVLAFAGGLFIPAASFPAALATVAKALPTYWLAEIAHGAAGGDVRTGTAVLVLGLYSLVLAAAVAVRFRRDAGRP</sequence>
<gene>
    <name evidence="8" type="ORF">Mco01_58680</name>
</gene>
<reference evidence="8 9" key="1">
    <citation type="submission" date="2021-01" db="EMBL/GenBank/DDBJ databases">
        <title>Whole genome shotgun sequence of Microbispora corallina NBRC 16416.</title>
        <authorList>
            <person name="Komaki H."/>
            <person name="Tamura T."/>
        </authorList>
    </citation>
    <scope>NUCLEOTIDE SEQUENCE [LARGE SCALE GENOMIC DNA]</scope>
    <source>
        <strain evidence="8 9">NBRC 16416</strain>
    </source>
</reference>
<evidence type="ECO:0000256" key="6">
    <source>
        <dbReference type="SAM" id="Phobius"/>
    </source>
</evidence>
<feature type="transmembrane region" description="Helical" evidence="6">
    <location>
        <begin position="208"/>
        <end position="230"/>
    </location>
</feature>
<keyword evidence="9" id="KW-1185">Reference proteome</keyword>
<name>A0ABQ4G716_9ACTN</name>
<dbReference type="InterPro" id="IPR051784">
    <property type="entry name" value="Nod_factor_ABC_transporter"/>
</dbReference>
<organism evidence="8 9">
    <name type="scientific">Microbispora corallina</name>
    <dbReference type="NCBI Taxonomy" id="83302"/>
    <lineage>
        <taxon>Bacteria</taxon>
        <taxon>Bacillati</taxon>
        <taxon>Actinomycetota</taxon>
        <taxon>Actinomycetes</taxon>
        <taxon>Streptosporangiales</taxon>
        <taxon>Streptosporangiaceae</taxon>
        <taxon>Microbispora</taxon>
    </lineage>
</organism>
<feature type="transmembrane region" description="Helical" evidence="6">
    <location>
        <begin position="163"/>
        <end position="188"/>
    </location>
</feature>
<keyword evidence="5" id="KW-0046">Antibiotic resistance</keyword>
<evidence type="ECO:0000256" key="5">
    <source>
        <dbReference type="ARBA" id="ARBA00023251"/>
    </source>
</evidence>
<comment type="subcellular location">
    <subcellularLocation>
        <location evidence="1">Membrane</location>
        <topology evidence="1">Multi-pass membrane protein</topology>
    </subcellularLocation>
</comment>
<feature type="domain" description="ABC-2 type transporter transmembrane" evidence="7">
    <location>
        <begin position="8"/>
        <end position="199"/>
    </location>
</feature>
<dbReference type="Proteomes" id="UP000603904">
    <property type="component" value="Unassembled WGS sequence"/>
</dbReference>
<keyword evidence="4 6" id="KW-0472">Membrane</keyword>
<dbReference type="Pfam" id="PF01061">
    <property type="entry name" value="ABC2_membrane"/>
    <property type="match status" value="1"/>
</dbReference>
<feature type="transmembrane region" description="Helical" evidence="6">
    <location>
        <begin position="44"/>
        <end position="62"/>
    </location>
</feature>